<accession>A0A8J6U1V5</accession>
<comment type="caution">
    <text evidence="1">The sequence shown here is derived from an EMBL/GenBank/DDBJ whole genome shotgun (WGS) entry which is preliminary data.</text>
</comment>
<evidence type="ECO:0000313" key="2">
    <source>
        <dbReference type="Proteomes" id="UP000643405"/>
    </source>
</evidence>
<organism evidence="1 2">
    <name type="scientific">Oryzicola mucosus</name>
    <dbReference type="NCBI Taxonomy" id="2767425"/>
    <lineage>
        <taxon>Bacteria</taxon>
        <taxon>Pseudomonadati</taxon>
        <taxon>Pseudomonadota</taxon>
        <taxon>Alphaproteobacteria</taxon>
        <taxon>Hyphomicrobiales</taxon>
        <taxon>Phyllobacteriaceae</taxon>
        <taxon>Oryzicola</taxon>
    </lineage>
</organism>
<proteinExistence type="predicted"/>
<dbReference type="InterPro" id="IPR029045">
    <property type="entry name" value="ClpP/crotonase-like_dom_sf"/>
</dbReference>
<dbReference type="AlphaFoldDB" id="A0A8J6U1V5"/>
<keyword evidence="2" id="KW-1185">Reference proteome</keyword>
<reference evidence="1" key="1">
    <citation type="submission" date="2020-09" db="EMBL/GenBank/DDBJ databases">
        <title>Genome seq and assembly of Tianweitania sp.</title>
        <authorList>
            <person name="Chhetri G."/>
        </authorList>
    </citation>
    <scope>NUCLEOTIDE SEQUENCE</scope>
    <source>
        <strain evidence="1">Rool2</strain>
    </source>
</reference>
<protein>
    <submittedName>
        <fullName evidence="1">Enoyl-CoA hydratase/isomerase family protein</fullName>
    </submittedName>
</protein>
<dbReference type="RefSeq" id="WP_188166808.1">
    <property type="nucleotide sequence ID" value="NZ_JACVVX010000012.1"/>
</dbReference>
<dbReference type="PANTHER" id="PTHR43459:SF1">
    <property type="entry name" value="EG:BACN32G11.4 PROTEIN"/>
    <property type="match status" value="1"/>
</dbReference>
<dbReference type="GO" id="GO:0003824">
    <property type="term" value="F:catalytic activity"/>
    <property type="evidence" value="ECO:0007669"/>
    <property type="project" value="UniProtKB-ARBA"/>
</dbReference>
<sequence length="252" mass="27055">MSVKLERNGAAALLIFDWPEQRNALGPDECREIAAGLRKLARDGEISGVVVTGEGPAFCAGGNLKGAVSRTGMSEEERRQIVYTAYQDVIRALVDMPVVTIAAIDGPAIGLGLDIALACDCRFVGPQGSLMQGWARVGFAPGTGGEWLLRLKAPHILWKLLEEQPRIGQDLAEAMNLGESSAEATARERAVQRIEKLALLSRDTIEAYVRLSRMDLRAGLEAHLAAAVGEQIKLLASPLVKARVEHVLKGGK</sequence>
<dbReference type="EMBL" id="JACVVX010000012">
    <property type="protein sequence ID" value="MBD0417371.1"/>
    <property type="molecule type" value="Genomic_DNA"/>
</dbReference>
<dbReference type="SUPFAM" id="SSF52096">
    <property type="entry name" value="ClpP/crotonase"/>
    <property type="match status" value="1"/>
</dbReference>
<dbReference type="InterPro" id="IPR001753">
    <property type="entry name" value="Enoyl-CoA_hydra/iso"/>
</dbReference>
<name>A0A8J6U1V5_9HYPH</name>
<dbReference type="Gene3D" id="3.90.226.10">
    <property type="entry name" value="2-enoyl-CoA Hydratase, Chain A, domain 1"/>
    <property type="match status" value="1"/>
</dbReference>
<evidence type="ECO:0000313" key="1">
    <source>
        <dbReference type="EMBL" id="MBD0417371.1"/>
    </source>
</evidence>
<dbReference type="Pfam" id="PF00378">
    <property type="entry name" value="ECH_1"/>
    <property type="match status" value="1"/>
</dbReference>
<dbReference type="CDD" id="cd06558">
    <property type="entry name" value="crotonase-like"/>
    <property type="match status" value="1"/>
</dbReference>
<gene>
    <name evidence="1" type="ORF">ICI42_22265</name>
</gene>
<dbReference type="Proteomes" id="UP000643405">
    <property type="component" value="Unassembled WGS sequence"/>
</dbReference>
<dbReference type="PANTHER" id="PTHR43459">
    <property type="entry name" value="ENOYL-COA HYDRATASE"/>
    <property type="match status" value="1"/>
</dbReference>